<dbReference type="InterPro" id="IPR015425">
    <property type="entry name" value="FH2_Formin"/>
</dbReference>
<feature type="region of interest" description="Disordered" evidence="1">
    <location>
        <begin position="336"/>
        <end position="443"/>
    </location>
</feature>
<evidence type="ECO:0000313" key="3">
    <source>
        <dbReference type="EMBL" id="CAD8839407.1"/>
    </source>
</evidence>
<feature type="compositionally biased region" description="Pro residues" evidence="1">
    <location>
        <begin position="396"/>
        <end position="412"/>
    </location>
</feature>
<evidence type="ECO:0000259" key="2">
    <source>
        <dbReference type="PROSITE" id="PS51444"/>
    </source>
</evidence>
<evidence type="ECO:0000256" key="1">
    <source>
        <dbReference type="SAM" id="MobiDB-lite"/>
    </source>
</evidence>
<dbReference type="PANTHER" id="PTHR45733">
    <property type="entry name" value="FORMIN-J"/>
    <property type="match status" value="1"/>
</dbReference>
<dbReference type="Pfam" id="PF02181">
    <property type="entry name" value="FH2"/>
    <property type="match status" value="1"/>
</dbReference>
<dbReference type="EMBL" id="HBFQ01019615">
    <property type="protein sequence ID" value="CAD8839407.1"/>
    <property type="molecule type" value="Transcribed_RNA"/>
</dbReference>
<protein>
    <recommendedName>
        <fullName evidence="2">FH2 domain-containing protein</fullName>
    </recommendedName>
</protein>
<dbReference type="InterPro" id="IPR042201">
    <property type="entry name" value="FH2_Formin_sf"/>
</dbReference>
<dbReference type="InterPro" id="IPR051144">
    <property type="entry name" value="Formin_homology_domain"/>
</dbReference>
<accession>A0A7S1F1W4</accession>
<organism evidence="3">
    <name type="scientific">Noctiluca scintillans</name>
    <name type="common">Sea sparkle</name>
    <name type="synonym">Red tide dinoflagellate</name>
    <dbReference type="NCBI Taxonomy" id="2966"/>
    <lineage>
        <taxon>Eukaryota</taxon>
        <taxon>Sar</taxon>
        <taxon>Alveolata</taxon>
        <taxon>Dinophyceae</taxon>
        <taxon>Noctilucales</taxon>
        <taxon>Noctilucaceae</taxon>
        <taxon>Noctiluca</taxon>
    </lineage>
</organism>
<feature type="region of interest" description="Disordered" evidence="1">
    <location>
        <begin position="198"/>
        <end position="224"/>
    </location>
</feature>
<name>A0A7S1F1W4_NOCSC</name>
<dbReference type="PROSITE" id="PS51444">
    <property type="entry name" value="FH2"/>
    <property type="match status" value="1"/>
</dbReference>
<feature type="region of interest" description="Disordered" evidence="1">
    <location>
        <begin position="240"/>
        <end position="274"/>
    </location>
</feature>
<dbReference type="PANTHER" id="PTHR45733:SF8">
    <property type="entry name" value="FORMIN-J"/>
    <property type="match status" value="1"/>
</dbReference>
<dbReference type="SUPFAM" id="SSF101447">
    <property type="entry name" value="Formin homology 2 domain (FH2 domain)"/>
    <property type="match status" value="1"/>
</dbReference>
<reference evidence="3" key="1">
    <citation type="submission" date="2021-01" db="EMBL/GenBank/DDBJ databases">
        <authorList>
            <person name="Corre E."/>
            <person name="Pelletier E."/>
            <person name="Niang G."/>
            <person name="Scheremetjew M."/>
            <person name="Finn R."/>
            <person name="Kale V."/>
            <person name="Holt S."/>
            <person name="Cochrane G."/>
            <person name="Meng A."/>
            <person name="Brown T."/>
            <person name="Cohen L."/>
        </authorList>
    </citation>
    <scope>NUCLEOTIDE SEQUENCE</scope>
</reference>
<dbReference type="Gene3D" id="1.20.58.2220">
    <property type="entry name" value="Formin, FH2 domain"/>
    <property type="match status" value="1"/>
</dbReference>
<feature type="domain" description="FH2" evidence="2">
    <location>
        <begin position="434"/>
        <end position="842"/>
    </location>
</feature>
<dbReference type="AlphaFoldDB" id="A0A7S1F1W4"/>
<feature type="region of interest" description="Disordered" evidence="1">
    <location>
        <begin position="293"/>
        <end position="317"/>
    </location>
</feature>
<feature type="compositionally biased region" description="Polar residues" evidence="1">
    <location>
        <begin position="211"/>
        <end position="223"/>
    </location>
</feature>
<feature type="compositionally biased region" description="Basic and acidic residues" evidence="1">
    <location>
        <begin position="300"/>
        <end position="317"/>
    </location>
</feature>
<sequence length="842" mass="91507">MSPDLKAIDGVARLGSLKHRMDPALWSYPSFSPATKPTGRRFSRHQRAPQCFDLAEEDCSPDEAYDSETPCEECPSRCATPCERIEDACGRDLWSLEAGPESCASFERTGACDCRDSLTAGATILRGMLQRLPVKLPATREGADLRAPGRFTLVRERPVRSGINLKLTEGELTGRSASASSVLFERVQQRVRQQQLQREAQVHHHVGLEASGNSEASRSTRGSRFTLVSEPRVRQETIGVQTGSMSPPSRAADKPCVQGSDAVPAGREVSDTVPSGEYRCSACGKLESSLAFGGNSCNTEPEKPRPSARRDGKHACPKVETEIDKTFIRALVVDLDSHSEDSKPQVSAYSSEGKLSGDGGKPDGPADLSECGKSDSVPPCTPDGVSQVPTRRGEPPGKPPGRPPGRPPPGKGGPPARSSGSQSTAAPKMPDWSGPQPPPDWQSERVVNWQPLRQPGRWQGSVWQHVHARIQEEGVTPLPTDVLNRAFMRRADELPRRNCTPRGASERRLPRQRALAADLLHVQLGRQGISEPRQLRWAVGWRTKEAVDVSVGNQELHEDALEALLGLLRVAASEEERLNDPNLTSSAPSEEFLERLLTQAGTVTVLVPRVEMALDMSRFPVEAARLERALCTGIRTMDAVLASGALPVLLEGVLVLGNYVNSSCKKLSSAVGVTLDSLAKLSHTRCLPTKDGNGRAAPRNALELLVKHLQPSQPSFVEQLSKDLDGCRAARDVDPSAVAESLQSLTAQIESLVRRSTSVDKVEGYVEPVALDPERLKRFLEEAVPRLECLKELNRQLTNTTLTLRQWFAEPPSSGFKDMMSNLDALRRALPAVPQSPALPAE</sequence>
<proteinExistence type="predicted"/>
<gene>
    <name evidence="3" type="ORF">NSCI0253_LOCUS13755</name>
</gene>